<evidence type="ECO:0000259" key="11">
    <source>
        <dbReference type="PROSITE" id="PS51171"/>
    </source>
</evidence>
<dbReference type="PROSITE" id="PS00858">
    <property type="entry name" value="PREPHENATE_DEHYDR_2"/>
    <property type="match status" value="1"/>
</dbReference>
<proteinExistence type="predicted"/>
<dbReference type="SUPFAM" id="SSF53850">
    <property type="entry name" value="Periplasmic binding protein-like II"/>
    <property type="match status" value="1"/>
</dbReference>
<comment type="caution">
    <text evidence="13">The sequence shown here is derived from an EMBL/GenBank/DDBJ whole genome shotgun (WGS) entry which is preliminary data.</text>
</comment>
<dbReference type="PROSITE" id="PS51671">
    <property type="entry name" value="ACT"/>
    <property type="match status" value="1"/>
</dbReference>
<name>A0A2T6BGX0_9BACL</name>
<comment type="pathway">
    <text evidence="1 10">Amino-acid biosynthesis; L-phenylalanine biosynthesis; phenylpyruvate from prephenate: step 1/1.</text>
</comment>
<reference evidence="13 14" key="1">
    <citation type="submission" date="2018-04" db="EMBL/GenBank/DDBJ databases">
        <title>Genomic Encyclopedia of Archaeal and Bacterial Type Strains, Phase II (KMG-II): from individual species to whole genera.</title>
        <authorList>
            <person name="Goeker M."/>
        </authorList>
    </citation>
    <scope>NUCLEOTIDE SEQUENCE [LARGE SCALE GENOMIC DNA]</scope>
    <source>
        <strain evidence="13 14">DSM 45787</strain>
    </source>
</reference>
<evidence type="ECO:0000259" key="12">
    <source>
        <dbReference type="PROSITE" id="PS51671"/>
    </source>
</evidence>
<evidence type="ECO:0000256" key="6">
    <source>
        <dbReference type="ARBA" id="ARBA00023222"/>
    </source>
</evidence>
<keyword evidence="5 10" id="KW-0057">Aromatic amino acid biosynthesis</keyword>
<dbReference type="Pfam" id="PF00800">
    <property type="entry name" value="PDT"/>
    <property type="match status" value="1"/>
</dbReference>
<dbReference type="PIRSF" id="PIRSF001500">
    <property type="entry name" value="Chor_mut_pdt_Ppr"/>
    <property type="match status" value="1"/>
</dbReference>
<feature type="site" description="Essential for prephenate dehydratase activity" evidence="9">
    <location>
        <position position="180"/>
    </location>
</feature>
<dbReference type="EC" id="4.2.1.51" evidence="2 10"/>
<keyword evidence="7 10" id="KW-0456">Lyase</keyword>
<dbReference type="CDD" id="cd04905">
    <property type="entry name" value="ACT_CM-PDT"/>
    <property type="match status" value="1"/>
</dbReference>
<keyword evidence="6 10" id="KW-0584">Phenylalanine biosynthesis</keyword>
<organism evidence="13 14">
    <name type="scientific">Melghirimyces profundicolus</name>
    <dbReference type="NCBI Taxonomy" id="1242148"/>
    <lineage>
        <taxon>Bacteria</taxon>
        <taxon>Bacillati</taxon>
        <taxon>Bacillota</taxon>
        <taxon>Bacilli</taxon>
        <taxon>Bacillales</taxon>
        <taxon>Thermoactinomycetaceae</taxon>
        <taxon>Melghirimyces</taxon>
    </lineage>
</organism>
<dbReference type="InterPro" id="IPR008242">
    <property type="entry name" value="Chor_mutase/pphenate_deHydtase"/>
</dbReference>
<comment type="catalytic activity">
    <reaction evidence="8 10">
        <text>prephenate + H(+) = 3-phenylpyruvate + CO2 + H2O</text>
        <dbReference type="Rhea" id="RHEA:21648"/>
        <dbReference type="ChEBI" id="CHEBI:15377"/>
        <dbReference type="ChEBI" id="CHEBI:15378"/>
        <dbReference type="ChEBI" id="CHEBI:16526"/>
        <dbReference type="ChEBI" id="CHEBI:18005"/>
        <dbReference type="ChEBI" id="CHEBI:29934"/>
        <dbReference type="EC" id="4.2.1.51"/>
    </reaction>
</comment>
<dbReference type="GO" id="GO:0009094">
    <property type="term" value="P:L-phenylalanine biosynthetic process"/>
    <property type="evidence" value="ECO:0007669"/>
    <property type="project" value="UniProtKB-UniPathway"/>
</dbReference>
<dbReference type="UniPathway" id="UPA00121">
    <property type="reaction ID" value="UER00345"/>
</dbReference>
<dbReference type="SUPFAM" id="SSF55021">
    <property type="entry name" value="ACT-like"/>
    <property type="match status" value="1"/>
</dbReference>
<dbReference type="CDD" id="cd13633">
    <property type="entry name" value="PBP2_Sa-PDT_like"/>
    <property type="match status" value="1"/>
</dbReference>
<evidence type="ECO:0000256" key="5">
    <source>
        <dbReference type="ARBA" id="ARBA00023141"/>
    </source>
</evidence>
<evidence type="ECO:0000256" key="10">
    <source>
        <dbReference type="RuleBase" id="RU361254"/>
    </source>
</evidence>
<feature type="domain" description="Prephenate dehydratase" evidence="11">
    <location>
        <begin position="4"/>
        <end position="187"/>
    </location>
</feature>
<dbReference type="RefSeq" id="WP_108024938.1">
    <property type="nucleotide sequence ID" value="NZ_QBKR01000019.1"/>
</dbReference>
<sequence length="297" mass="32498">MNEPAAYLGPRGTFTHEAAQALFPEPHFQNTPCDSIPDVLTAVDRGEFNFGVVPVENAIEGSVNLTLDWLVHHVDVRITGELVYPITQNLMVHPNHAGRPLRGFTRVVSHPQAVAQCRSHLRKHLPEARVSYVDSTAEAARHVAAHPEEAWVAIGPRSAGALYGLSILESGIQDYPNNFTRFIAVGNAWDHPLADPAGMKSSLLVTLPSDFPGALHQVLASFARLGVNLTRIESRPTKKKLGTYHFFIDAEQGAEESAIDKAVGEVESRGCHVRRLGSYPCYSFDKINGMRPVDNGL</sequence>
<dbReference type="InterPro" id="IPR045865">
    <property type="entry name" value="ACT-like_dom_sf"/>
</dbReference>
<dbReference type="AlphaFoldDB" id="A0A2T6BGX0"/>
<dbReference type="OrthoDB" id="9802281at2"/>
<keyword evidence="4 10" id="KW-0028">Amino-acid biosynthesis</keyword>
<dbReference type="Proteomes" id="UP000244240">
    <property type="component" value="Unassembled WGS sequence"/>
</dbReference>
<dbReference type="PROSITE" id="PS00857">
    <property type="entry name" value="PREPHENATE_DEHYDR_1"/>
    <property type="match status" value="1"/>
</dbReference>
<dbReference type="InterPro" id="IPR018528">
    <property type="entry name" value="Preph_deHydtase_CS"/>
</dbReference>
<dbReference type="FunFam" id="3.40.190.10:FF:000064">
    <property type="entry name" value="Prephenate dehydratase"/>
    <property type="match status" value="1"/>
</dbReference>
<evidence type="ECO:0000256" key="1">
    <source>
        <dbReference type="ARBA" id="ARBA00004741"/>
    </source>
</evidence>
<evidence type="ECO:0000256" key="8">
    <source>
        <dbReference type="ARBA" id="ARBA00047848"/>
    </source>
</evidence>
<feature type="domain" description="ACT" evidence="12">
    <location>
        <begin position="203"/>
        <end position="278"/>
    </location>
</feature>
<gene>
    <name evidence="10" type="primary">pheA</name>
    <name evidence="13" type="ORF">C8P63_1198</name>
</gene>
<evidence type="ECO:0000256" key="3">
    <source>
        <dbReference type="ARBA" id="ARBA00021872"/>
    </source>
</evidence>
<dbReference type="PANTHER" id="PTHR21022:SF19">
    <property type="entry name" value="PREPHENATE DEHYDRATASE-RELATED"/>
    <property type="match status" value="1"/>
</dbReference>
<dbReference type="Gene3D" id="3.30.70.260">
    <property type="match status" value="1"/>
</dbReference>
<dbReference type="PANTHER" id="PTHR21022">
    <property type="entry name" value="PREPHENATE DEHYDRATASE P PROTEIN"/>
    <property type="match status" value="1"/>
</dbReference>
<dbReference type="PROSITE" id="PS51171">
    <property type="entry name" value="PREPHENATE_DEHYDR_3"/>
    <property type="match status" value="1"/>
</dbReference>
<keyword evidence="14" id="KW-1185">Reference proteome</keyword>
<dbReference type="EMBL" id="QBKR01000019">
    <property type="protein sequence ID" value="PTX55301.1"/>
    <property type="molecule type" value="Genomic_DNA"/>
</dbReference>
<dbReference type="InterPro" id="IPR002912">
    <property type="entry name" value="ACT_dom"/>
</dbReference>
<protein>
    <recommendedName>
        <fullName evidence="3 10">Prephenate dehydratase</fullName>
        <shortName evidence="10">PDT</shortName>
        <ecNumber evidence="2 10">4.2.1.51</ecNumber>
    </recommendedName>
</protein>
<dbReference type="InterPro" id="IPR001086">
    <property type="entry name" value="Preph_deHydtase"/>
</dbReference>
<evidence type="ECO:0000256" key="7">
    <source>
        <dbReference type="ARBA" id="ARBA00023239"/>
    </source>
</evidence>
<evidence type="ECO:0000313" key="13">
    <source>
        <dbReference type="EMBL" id="PTX55301.1"/>
    </source>
</evidence>
<evidence type="ECO:0000313" key="14">
    <source>
        <dbReference type="Proteomes" id="UP000244240"/>
    </source>
</evidence>
<dbReference type="Gene3D" id="3.40.190.10">
    <property type="entry name" value="Periplasmic binding protein-like II"/>
    <property type="match status" value="2"/>
</dbReference>
<accession>A0A2T6BGX0</accession>
<dbReference type="GO" id="GO:0005737">
    <property type="term" value="C:cytoplasm"/>
    <property type="evidence" value="ECO:0007669"/>
    <property type="project" value="TreeGrafter"/>
</dbReference>
<dbReference type="NCBIfam" id="NF008865">
    <property type="entry name" value="PRK11898.1"/>
    <property type="match status" value="1"/>
</dbReference>
<dbReference type="GO" id="GO:0004664">
    <property type="term" value="F:prephenate dehydratase activity"/>
    <property type="evidence" value="ECO:0007669"/>
    <property type="project" value="UniProtKB-UniRule"/>
</dbReference>
<evidence type="ECO:0000256" key="2">
    <source>
        <dbReference type="ARBA" id="ARBA00013147"/>
    </source>
</evidence>
<evidence type="ECO:0000256" key="4">
    <source>
        <dbReference type="ARBA" id="ARBA00022605"/>
    </source>
</evidence>
<dbReference type="Pfam" id="PF01842">
    <property type="entry name" value="ACT"/>
    <property type="match status" value="1"/>
</dbReference>
<evidence type="ECO:0000256" key="9">
    <source>
        <dbReference type="PIRSR" id="PIRSR001500-2"/>
    </source>
</evidence>